<dbReference type="InterPro" id="IPR031425">
    <property type="entry name" value="NPR1/NH1-interacting"/>
</dbReference>
<gene>
    <name evidence="5" type="ORF">RIF29_24611</name>
</gene>
<dbReference type="Proteomes" id="UP001372338">
    <property type="component" value="Unassembled WGS sequence"/>
</dbReference>
<evidence type="ECO:0000256" key="4">
    <source>
        <dbReference type="SAM" id="MobiDB-lite"/>
    </source>
</evidence>
<dbReference type="GO" id="GO:0010112">
    <property type="term" value="P:regulation of systemic acquired resistance"/>
    <property type="evidence" value="ECO:0007669"/>
    <property type="project" value="InterPro"/>
</dbReference>
<dbReference type="PANTHER" id="PTHR33669:SF26">
    <property type="entry name" value="PROTEIN NIM1-INTERACTING 3"/>
    <property type="match status" value="1"/>
</dbReference>
<accession>A0AAN9EKP2</accession>
<comment type="similarity">
    <text evidence="2">Belongs to the NPR1-interactor family.</text>
</comment>
<reference evidence="5 6" key="1">
    <citation type="submission" date="2024-01" db="EMBL/GenBank/DDBJ databases">
        <title>The genomes of 5 underutilized Papilionoideae crops provide insights into root nodulation and disease resistanc.</title>
        <authorList>
            <person name="Yuan L."/>
        </authorList>
    </citation>
    <scope>NUCLEOTIDE SEQUENCE [LARGE SCALE GENOMIC DNA]</scope>
    <source>
        <strain evidence="5">ZHUSHIDOU_FW_LH</strain>
        <tissue evidence="5">Leaf</tissue>
    </source>
</reference>
<keyword evidence="3" id="KW-0539">Nucleus</keyword>
<dbReference type="EMBL" id="JAYWIO010000005">
    <property type="protein sequence ID" value="KAK7259017.1"/>
    <property type="molecule type" value="Genomic_DNA"/>
</dbReference>
<name>A0AAN9EKP2_CROPI</name>
<evidence type="ECO:0000313" key="6">
    <source>
        <dbReference type="Proteomes" id="UP001372338"/>
    </source>
</evidence>
<evidence type="ECO:0000256" key="2">
    <source>
        <dbReference type="ARBA" id="ARBA00009937"/>
    </source>
</evidence>
<comment type="caution">
    <text evidence="5">The sequence shown here is derived from an EMBL/GenBank/DDBJ whole genome shotgun (WGS) entry which is preliminary data.</text>
</comment>
<evidence type="ECO:0000256" key="1">
    <source>
        <dbReference type="ARBA" id="ARBA00004123"/>
    </source>
</evidence>
<sequence length="146" mass="16785">MEGERRKRKIENEEESEEEKMERFFALIKSTKDVRDLLFNKEKTDNKKVSDDDEKAKGISTWVPKFQPEDFIEYGGEFGRRNNNIVITTTPHVGSSSEKETEKEREVEVIIEKEYLKEAATTEAVGQPAEAAKEKASDLLDLNLSL</sequence>
<comment type="subcellular location">
    <subcellularLocation>
        <location evidence="1">Nucleus</location>
    </subcellularLocation>
</comment>
<dbReference type="AlphaFoldDB" id="A0AAN9EKP2"/>
<dbReference type="PANTHER" id="PTHR33669">
    <property type="entry name" value="PROTEIN NEGATIVE REGULATOR OF RESISTANCE"/>
    <property type="match status" value="1"/>
</dbReference>
<evidence type="ECO:0000313" key="5">
    <source>
        <dbReference type="EMBL" id="KAK7259017.1"/>
    </source>
</evidence>
<protein>
    <submittedName>
        <fullName evidence="5">Uncharacterized protein</fullName>
    </submittedName>
</protein>
<feature type="region of interest" description="Disordered" evidence="4">
    <location>
        <begin position="1"/>
        <end position="20"/>
    </location>
</feature>
<proteinExistence type="inferred from homology"/>
<organism evidence="5 6">
    <name type="scientific">Crotalaria pallida</name>
    <name type="common">Smooth rattlebox</name>
    <name type="synonym">Crotalaria striata</name>
    <dbReference type="NCBI Taxonomy" id="3830"/>
    <lineage>
        <taxon>Eukaryota</taxon>
        <taxon>Viridiplantae</taxon>
        <taxon>Streptophyta</taxon>
        <taxon>Embryophyta</taxon>
        <taxon>Tracheophyta</taxon>
        <taxon>Spermatophyta</taxon>
        <taxon>Magnoliopsida</taxon>
        <taxon>eudicotyledons</taxon>
        <taxon>Gunneridae</taxon>
        <taxon>Pentapetalae</taxon>
        <taxon>rosids</taxon>
        <taxon>fabids</taxon>
        <taxon>Fabales</taxon>
        <taxon>Fabaceae</taxon>
        <taxon>Papilionoideae</taxon>
        <taxon>50 kb inversion clade</taxon>
        <taxon>genistoids sensu lato</taxon>
        <taxon>core genistoids</taxon>
        <taxon>Crotalarieae</taxon>
        <taxon>Crotalaria</taxon>
    </lineage>
</organism>
<keyword evidence="6" id="KW-1185">Reference proteome</keyword>
<dbReference type="GO" id="GO:0005634">
    <property type="term" value="C:nucleus"/>
    <property type="evidence" value="ECO:0007669"/>
    <property type="project" value="UniProtKB-SubCell"/>
</dbReference>
<dbReference type="Pfam" id="PF15699">
    <property type="entry name" value="NPR1_interact"/>
    <property type="match status" value="1"/>
</dbReference>
<evidence type="ECO:0000256" key="3">
    <source>
        <dbReference type="ARBA" id="ARBA00023242"/>
    </source>
</evidence>